<proteinExistence type="predicted"/>
<organism evidence="1 2">
    <name type="scientific">Ectopseudomonas mendocina</name>
    <name type="common">Pseudomonas mendocina</name>
    <dbReference type="NCBI Taxonomy" id="300"/>
    <lineage>
        <taxon>Bacteria</taxon>
        <taxon>Pseudomonadati</taxon>
        <taxon>Pseudomonadota</taxon>
        <taxon>Gammaproteobacteria</taxon>
        <taxon>Pseudomonadales</taxon>
        <taxon>Pseudomonadaceae</taxon>
        <taxon>Ectopseudomonas</taxon>
    </lineage>
</organism>
<accession>A0A2R3QVL0</accession>
<sequence length="82" mass="9131">MPDAVDIQLHMPKPEAQALLTSLREELRQGMQLHWYADRYREVPAGLRSQRILTDYPALAGHKRTIGALQAALNVSQQGPAA</sequence>
<dbReference type="EMBL" id="CP027657">
    <property type="protein sequence ID" value="AVO55763.1"/>
    <property type="molecule type" value="Genomic_DNA"/>
</dbReference>
<evidence type="ECO:0000313" key="2">
    <source>
        <dbReference type="Proteomes" id="UP000238327"/>
    </source>
</evidence>
<reference evidence="1 2" key="1">
    <citation type="submission" date="2018-03" db="EMBL/GenBank/DDBJ databases">
        <title>Complete genome sequence and methylome analysis of Pseudomonas mendocina NEB 698.</title>
        <authorList>
            <person name="Morgan R.D."/>
        </authorList>
    </citation>
    <scope>NUCLEOTIDE SEQUENCE [LARGE SCALE GENOMIC DNA]</scope>
    <source>
        <strain evidence="1 2">NEB698</strain>
    </source>
</reference>
<dbReference type="Proteomes" id="UP000238327">
    <property type="component" value="Chromosome"/>
</dbReference>
<evidence type="ECO:0000313" key="1">
    <source>
        <dbReference type="EMBL" id="AVO55763.1"/>
    </source>
</evidence>
<dbReference type="STRING" id="1001585.MDS_2161"/>
<protein>
    <submittedName>
        <fullName evidence="1">Uncharacterized protein</fullName>
    </submittedName>
</protein>
<dbReference type="RefSeq" id="WP_106741620.1">
    <property type="nucleotide sequence ID" value="NZ_CP027657.1"/>
</dbReference>
<dbReference type="AlphaFoldDB" id="A0A2R3QVL0"/>
<gene>
    <name evidence="1" type="ORF">C7A17_24425</name>
</gene>
<dbReference type="OrthoDB" id="6900326at2"/>
<name>A0A2R3QVL0_ECTME</name>